<dbReference type="EMBL" id="LT599584">
    <property type="protein sequence ID" value="SBW84196.1"/>
    <property type="molecule type" value="Genomic_DNA"/>
</dbReference>
<organism evidence="1 2">
    <name type="scientific">Pseudomonas veronii 1YdBTEX2</name>
    <dbReference type="NCBI Taxonomy" id="1295141"/>
    <lineage>
        <taxon>Bacteria</taxon>
        <taxon>Pseudomonadati</taxon>
        <taxon>Pseudomonadota</taxon>
        <taxon>Gammaproteobacteria</taxon>
        <taxon>Pseudomonadales</taxon>
        <taxon>Pseudomonadaceae</taxon>
        <taxon>Pseudomonas</taxon>
    </lineage>
</organism>
<evidence type="ECO:0000313" key="2">
    <source>
        <dbReference type="Proteomes" id="UP000245431"/>
    </source>
</evidence>
<name>A0A1D3K764_PSEVE</name>
<reference evidence="2" key="1">
    <citation type="submission" date="2016-07" db="EMBL/GenBank/DDBJ databases">
        <authorList>
            <person name="Florea S."/>
            <person name="Webb J.S."/>
            <person name="Jaromczyk J."/>
            <person name="Schardl C.L."/>
        </authorList>
    </citation>
    <scope>NUCLEOTIDE SEQUENCE [LARGE SCALE GENOMIC DNA]</scope>
    <source>
        <strain evidence="2">1YdBTEX2</strain>
    </source>
</reference>
<dbReference type="Proteomes" id="UP000245431">
    <property type="component" value="Chromosome PVE_r2"/>
</dbReference>
<proteinExistence type="predicted"/>
<evidence type="ECO:0008006" key="3">
    <source>
        <dbReference type="Google" id="ProtNLM"/>
    </source>
</evidence>
<gene>
    <name evidence="1" type="ORF">PVE_R2G0167</name>
</gene>
<dbReference type="AlphaFoldDB" id="A0A1D3K764"/>
<evidence type="ECO:0000313" key="1">
    <source>
        <dbReference type="EMBL" id="SBW84196.1"/>
    </source>
</evidence>
<protein>
    <recommendedName>
        <fullName evidence="3">PD-(D/E)XK endonuclease-like domain-containing protein</fullName>
    </recommendedName>
</protein>
<accession>A0A1D3K764</accession>
<sequence>MLIILGIITAAVVLFLALKARAPLDIYKQFSLPANQWAIVGTDLGKGHPRKRLSALGVAGEPDAIFRGNRTGQIVIGEFKNRMYKGFVRRREYYQVMLYIGLAREAFKEANVVGLLSFRDECVKIPFDEQLFRALVAIRSEVPISLKNRKPQDPRPLHKRMGIKVKNPKIRFPR</sequence>